<evidence type="ECO:0000313" key="3">
    <source>
        <dbReference type="Proteomes" id="UP000220752"/>
    </source>
</evidence>
<reference evidence="2 3" key="1">
    <citation type="journal article" date="2017" name="Front. Microbiol.">
        <title>New Insights into the Diversity of the Genus Faecalibacterium.</title>
        <authorList>
            <person name="Benevides L."/>
            <person name="Burman S."/>
            <person name="Martin R."/>
            <person name="Robert V."/>
            <person name="Thomas M."/>
            <person name="Miquel S."/>
            <person name="Chain F."/>
            <person name="Sokol H."/>
            <person name="Bermudez-Humaran L.G."/>
            <person name="Morrison M."/>
            <person name="Langella P."/>
            <person name="Azevedo V.A."/>
            <person name="Chatel J.M."/>
            <person name="Soares S."/>
        </authorList>
    </citation>
    <scope>NUCLEOTIDE SEQUENCE [LARGE SCALE GENOMIC DNA]</scope>
    <source>
        <strain evidence="3">CNCM I-4540</strain>
    </source>
</reference>
<evidence type="ECO:0008006" key="4">
    <source>
        <dbReference type="Google" id="ProtNLM"/>
    </source>
</evidence>
<dbReference type="EMBL" id="NMTQ01000022">
    <property type="protein sequence ID" value="PDX58814.1"/>
    <property type="molecule type" value="Genomic_DNA"/>
</dbReference>
<accession>A0A2A6ZBU7</accession>
<dbReference type="Proteomes" id="UP000220752">
    <property type="component" value="Unassembled WGS sequence"/>
</dbReference>
<gene>
    <name evidence="2" type="ORF">CGS46_06850</name>
</gene>
<keyword evidence="3" id="KW-1185">Reference proteome</keyword>
<dbReference type="AlphaFoldDB" id="A0A2A6ZBU7"/>
<dbReference type="InterPro" id="IPR023908">
    <property type="entry name" value="xxxLxxG_rpt"/>
</dbReference>
<name>A0A2A6ZBU7_9FIRM</name>
<comment type="caution">
    <text evidence="2">The sequence shown here is derived from an EMBL/GenBank/DDBJ whole genome shotgun (WGS) entry which is preliminary data.</text>
</comment>
<protein>
    <recommendedName>
        <fullName evidence="4">X-X-X-Leu-X-X-Gly heptad repeats</fullName>
    </recommendedName>
</protein>
<feature type="signal peptide" evidence="1">
    <location>
        <begin position="1"/>
        <end position="26"/>
    </location>
</feature>
<feature type="chain" id="PRO_5012359939" description="X-X-X-Leu-X-X-Gly heptad repeats" evidence="1">
    <location>
        <begin position="27"/>
        <end position="636"/>
    </location>
</feature>
<evidence type="ECO:0000313" key="2">
    <source>
        <dbReference type="EMBL" id="PDX58814.1"/>
    </source>
</evidence>
<dbReference type="PROSITE" id="PS51257">
    <property type="entry name" value="PROKAR_LIPOPROTEIN"/>
    <property type="match status" value="1"/>
</dbReference>
<sequence>MKKSLRFASAALALTLAAGCAMPAFAAGKSSFSKSETVYAVMNGDGSIKSTTVSEHLYSASGLANVTDKTTLTDIQNTESDAEFTQNGEELVWNTNDTDVYYKGNTDKALPIDVKVTYALDGQEAALEDIIGKSGHLTVTVNLKNNETDTVNVNGKDRTIVTPLITAVGVILGGDASNVTAEHGMIESAAKSSVAAFVTLPGVKDSLSGLLPDEVDSIEDYLQDTVTVEADVEDFTCPQVMVACATSTAALGTSNVFDLSSINDLTDGINQLNDAMSQLMDGASQLVDGTSQLAGGVLALLDGANTLNNGAAALNDGLGQLTNGLDTLSANNAALNAGAQQVADGVLASANKTLKEGGLIDEDMTWSNYEAVIDNILTMNDKTLAAGRKKMVRTIWEQAPSFKDSQLDLALYLSATKTNHDLEAALKLMQNYDPSMLCGLVQLLTSEDAKNTAKAELKYQVENSQDMADIRALKTSLSQIQFFVSSVNQYTAGVQTAADGAHSAKDGSAQLAAGTKTLYDGVNTLNTGAGQLNDGAGQLNDGLNQFNEEGISKLTGALDQDQLHGLKTVLDEMTDRLNDYTSFAGAPDDAESSVKFVYKTAETVAAADTTAAETETVKEGNIFTRLWQRIVNLFKF</sequence>
<keyword evidence="1" id="KW-0732">Signal</keyword>
<proteinExistence type="predicted"/>
<organism evidence="2 3">
    <name type="scientific">Faecalibacterium langellae</name>
    <dbReference type="NCBI Taxonomy" id="3435293"/>
    <lineage>
        <taxon>Bacteria</taxon>
        <taxon>Bacillati</taxon>
        <taxon>Bacillota</taxon>
        <taxon>Clostridia</taxon>
        <taxon>Eubacteriales</taxon>
        <taxon>Oscillospiraceae</taxon>
        <taxon>Faecalibacterium</taxon>
    </lineage>
</organism>
<evidence type="ECO:0000256" key="1">
    <source>
        <dbReference type="SAM" id="SignalP"/>
    </source>
</evidence>
<dbReference type="NCBIfam" id="TIGR03057">
    <property type="entry name" value="xxxLxxG_by_4"/>
    <property type="match status" value="4"/>
</dbReference>